<comment type="caution">
    <text evidence="3">The sequence shown here is derived from an EMBL/GenBank/DDBJ whole genome shotgun (WGS) entry which is preliminary data.</text>
</comment>
<dbReference type="GO" id="GO:0005737">
    <property type="term" value="C:cytoplasm"/>
    <property type="evidence" value="ECO:0007669"/>
    <property type="project" value="TreeGrafter"/>
</dbReference>
<keyword evidence="4" id="KW-1185">Reference proteome</keyword>
<dbReference type="Pfam" id="PF00650">
    <property type="entry name" value="CRAL_TRIO"/>
    <property type="match status" value="1"/>
</dbReference>
<feature type="chain" id="PRO_5008903713" evidence="1">
    <location>
        <begin position="23"/>
        <end position="276"/>
    </location>
</feature>
<dbReference type="InterPro" id="IPR036273">
    <property type="entry name" value="CRAL/TRIO_N_dom_sf"/>
</dbReference>
<accession>A0A1D2MAS2</accession>
<dbReference type="OMA" id="MSCVENI"/>
<organism evidence="3 4">
    <name type="scientific">Orchesella cincta</name>
    <name type="common">Springtail</name>
    <name type="synonym">Podura cincta</name>
    <dbReference type="NCBI Taxonomy" id="48709"/>
    <lineage>
        <taxon>Eukaryota</taxon>
        <taxon>Metazoa</taxon>
        <taxon>Ecdysozoa</taxon>
        <taxon>Arthropoda</taxon>
        <taxon>Hexapoda</taxon>
        <taxon>Collembola</taxon>
        <taxon>Entomobryomorpha</taxon>
        <taxon>Entomobryoidea</taxon>
        <taxon>Orchesellidae</taxon>
        <taxon>Orchesellinae</taxon>
        <taxon>Orchesella</taxon>
    </lineage>
</organism>
<dbReference type="EMBL" id="LJIJ01002179">
    <property type="protein sequence ID" value="ODM90080.1"/>
    <property type="molecule type" value="Genomic_DNA"/>
</dbReference>
<dbReference type="SMART" id="SM00516">
    <property type="entry name" value="SEC14"/>
    <property type="match status" value="1"/>
</dbReference>
<evidence type="ECO:0000259" key="2">
    <source>
        <dbReference type="PROSITE" id="PS50191"/>
    </source>
</evidence>
<dbReference type="InterPro" id="IPR051064">
    <property type="entry name" value="SEC14/CRAL-TRIO_domain"/>
</dbReference>
<dbReference type="AlphaFoldDB" id="A0A1D2MAS2"/>
<dbReference type="STRING" id="48709.A0A1D2MAS2"/>
<protein>
    <submittedName>
        <fullName evidence="3">SEC14-like protein 2</fullName>
    </submittedName>
</protein>
<evidence type="ECO:0000313" key="4">
    <source>
        <dbReference type="Proteomes" id="UP000094527"/>
    </source>
</evidence>
<proteinExistence type="predicted"/>
<dbReference type="InterPro" id="IPR036865">
    <property type="entry name" value="CRAL-TRIO_dom_sf"/>
</dbReference>
<keyword evidence="1" id="KW-0732">Signal</keyword>
<dbReference type="Gene3D" id="3.40.525.10">
    <property type="entry name" value="CRAL-TRIO lipid binding domain"/>
    <property type="match status" value="1"/>
</dbReference>
<evidence type="ECO:0000313" key="3">
    <source>
        <dbReference type="EMBL" id="ODM90080.1"/>
    </source>
</evidence>
<gene>
    <name evidence="3" type="ORF">Ocin01_16602</name>
</gene>
<dbReference type="PROSITE" id="PS50191">
    <property type="entry name" value="CRAL_TRIO"/>
    <property type="match status" value="1"/>
</dbReference>
<sequence length="276" mass="32140">MTKLYVSTLLLVILMWSCELSSISVEKYLTLTASQKTALDRFRQKVEPVLHASYMKQDTYLIQWLRDRNFDINSAEQKLLENLKWRKENGIDNMRNEDWSDMSLDIPVTIDTYDKTGRPIGVFDISDWDTRGIVLQGRGQRALRYLMSCVENITGQVYERQEKFGMNVTQVVVLANADGFNVIQHACPVCLPLWIQFVQLIESYYPEALDEFIIINATPAIQVVMEAIKPFLRKTNRDAIKVFDANKAKWMPYMDAKISKEERRKRYGGTKPPFKY</sequence>
<evidence type="ECO:0000256" key="1">
    <source>
        <dbReference type="SAM" id="SignalP"/>
    </source>
</evidence>
<reference evidence="3 4" key="1">
    <citation type="journal article" date="2016" name="Genome Biol. Evol.">
        <title>Gene Family Evolution Reflects Adaptation to Soil Environmental Stressors in the Genome of the Collembolan Orchesella cincta.</title>
        <authorList>
            <person name="Faddeeva-Vakhrusheva A."/>
            <person name="Derks M.F."/>
            <person name="Anvar S.Y."/>
            <person name="Agamennone V."/>
            <person name="Suring W."/>
            <person name="Smit S."/>
            <person name="van Straalen N.M."/>
            <person name="Roelofs D."/>
        </authorList>
    </citation>
    <scope>NUCLEOTIDE SEQUENCE [LARGE SCALE GENOMIC DNA]</scope>
    <source>
        <tissue evidence="3">Mixed pool</tissue>
    </source>
</reference>
<dbReference type="SUPFAM" id="SSF46938">
    <property type="entry name" value="CRAL/TRIO N-terminal domain"/>
    <property type="match status" value="1"/>
</dbReference>
<feature type="signal peptide" evidence="1">
    <location>
        <begin position="1"/>
        <end position="22"/>
    </location>
</feature>
<dbReference type="OrthoDB" id="75724at2759"/>
<dbReference type="CDD" id="cd00170">
    <property type="entry name" value="SEC14"/>
    <property type="match status" value="1"/>
</dbReference>
<dbReference type="PANTHER" id="PTHR23324:SF83">
    <property type="entry name" value="SEC14-LIKE PROTEIN 2"/>
    <property type="match status" value="1"/>
</dbReference>
<feature type="domain" description="CRAL-TRIO" evidence="2">
    <location>
        <begin position="107"/>
        <end position="275"/>
    </location>
</feature>
<dbReference type="Proteomes" id="UP000094527">
    <property type="component" value="Unassembled WGS sequence"/>
</dbReference>
<dbReference type="PANTHER" id="PTHR23324">
    <property type="entry name" value="SEC14 RELATED PROTEIN"/>
    <property type="match status" value="1"/>
</dbReference>
<name>A0A1D2MAS2_ORCCI</name>
<dbReference type="SUPFAM" id="SSF52087">
    <property type="entry name" value="CRAL/TRIO domain"/>
    <property type="match status" value="1"/>
</dbReference>
<dbReference type="InterPro" id="IPR001251">
    <property type="entry name" value="CRAL-TRIO_dom"/>
</dbReference>